<evidence type="ECO:0000313" key="12">
    <source>
        <dbReference type="EMBL" id="QEI09166.1"/>
    </source>
</evidence>
<dbReference type="FunFam" id="3.40.1170.10:FF:000001">
    <property type="entry name" value="DNA mismatch repair protein MutS"/>
    <property type="match status" value="1"/>
</dbReference>
<dbReference type="Pfam" id="PF01624">
    <property type="entry name" value="MutS_I"/>
    <property type="match status" value="1"/>
</dbReference>
<evidence type="ECO:0000256" key="6">
    <source>
        <dbReference type="ARBA" id="ARBA00023125"/>
    </source>
</evidence>
<name>A0A5C0B5I2_9BURK</name>
<dbReference type="PIRSF" id="PIRSF037677">
    <property type="entry name" value="DNA_mis_repair_Msh6"/>
    <property type="match status" value="1"/>
</dbReference>
<dbReference type="InterPro" id="IPR005748">
    <property type="entry name" value="DNA_mismatch_repair_MutS"/>
</dbReference>
<proteinExistence type="inferred from homology"/>
<dbReference type="InterPro" id="IPR027417">
    <property type="entry name" value="P-loop_NTPase"/>
</dbReference>
<comment type="function">
    <text evidence="8 9">This protein is involved in the repair of mismatches in DNA. It is possible that it carries out the mismatch recognition step. This protein has a weak ATPase activity.</text>
</comment>
<dbReference type="NCBIfam" id="TIGR01070">
    <property type="entry name" value="mutS1"/>
    <property type="match status" value="1"/>
</dbReference>
<dbReference type="InterPro" id="IPR036187">
    <property type="entry name" value="DNA_mismatch_repair_MutS_sf"/>
</dbReference>
<dbReference type="SUPFAM" id="SSF52540">
    <property type="entry name" value="P-loop containing nucleoside triphosphate hydrolases"/>
    <property type="match status" value="1"/>
</dbReference>
<keyword evidence="4 9" id="KW-0227">DNA damage</keyword>
<dbReference type="CDD" id="cd03284">
    <property type="entry name" value="ABC_MutS1"/>
    <property type="match status" value="1"/>
</dbReference>
<dbReference type="Pfam" id="PF05190">
    <property type="entry name" value="MutS_IV"/>
    <property type="match status" value="1"/>
</dbReference>
<dbReference type="GO" id="GO:0005524">
    <property type="term" value="F:ATP binding"/>
    <property type="evidence" value="ECO:0007669"/>
    <property type="project" value="UniProtKB-UniRule"/>
</dbReference>
<keyword evidence="13" id="KW-1185">Reference proteome</keyword>
<dbReference type="InterPro" id="IPR045076">
    <property type="entry name" value="MutS"/>
</dbReference>
<evidence type="ECO:0000256" key="10">
    <source>
        <dbReference type="RuleBase" id="RU003756"/>
    </source>
</evidence>
<dbReference type="PROSITE" id="PS00486">
    <property type="entry name" value="DNA_MISMATCH_REPAIR_2"/>
    <property type="match status" value="1"/>
</dbReference>
<dbReference type="AlphaFoldDB" id="A0A5C0B5I2"/>
<dbReference type="NCBIfam" id="NF003810">
    <property type="entry name" value="PRK05399.1"/>
    <property type="match status" value="1"/>
</dbReference>
<comment type="similarity">
    <text evidence="1 9 10">Belongs to the DNA mismatch repair MutS family.</text>
</comment>
<dbReference type="Pfam" id="PF00488">
    <property type="entry name" value="MutS_V"/>
    <property type="match status" value="1"/>
</dbReference>
<dbReference type="InterPro" id="IPR036678">
    <property type="entry name" value="MutS_con_dom_sf"/>
</dbReference>
<evidence type="ECO:0000256" key="8">
    <source>
        <dbReference type="ARBA" id="ARBA00024647"/>
    </source>
</evidence>
<dbReference type="GO" id="GO:0003684">
    <property type="term" value="F:damaged DNA binding"/>
    <property type="evidence" value="ECO:0007669"/>
    <property type="project" value="UniProtKB-UniRule"/>
</dbReference>
<dbReference type="Gene3D" id="3.40.50.300">
    <property type="entry name" value="P-loop containing nucleotide triphosphate hydrolases"/>
    <property type="match status" value="1"/>
</dbReference>
<dbReference type="KEGG" id="pacr:FXN63_06885"/>
<protein>
    <recommendedName>
        <fullName evidence="2 9">DNA mismatch repair protein MutS</fullName>
    </recommendedName>
</protein>
<dbReference type="InterPro" id="IPR007696">
    <property type="entry name" value="DNA_mismatch_repair_MutS_core"/>
</dbReference>
<keyword evidence="3 9" id="KW-0547">Nucleotide-binding</keyword>
<dbReference type="Pfam" id="PF05188">
    <property type="entry name" value="MutS_II"/>
    <property type="match status" value="1"/>
</dbReference>
<dbReference type="SUPFAM" id="SSF48334">
    <property type="entry name" value="DNA repair protein MutS, domain III"/>
    <property type="match status" value="1"/>
</dbReference>
<dbReference type="InterPro" id="IPR007695">
    <property type="entry name" value="DNA_mismatch_repair_MutS-lik_N"/>
</dbReference>
<evidence type="ECO:0000256" key="9">
    <source>
        <dbReference type="HAMAP-Rule" id="MF_00096"/>
    </source>
</evidence>
<feature type="binding site" evidence="9">
    <location>
        <begin position="610"/>
        <end position="617"/>
    </location>
    <ligand>
        <name>ATP</name>
        <dbReference type="ChEBI" id="CHEBI:30616"/>
    </ligand>
</feature>
<dbReference type="SUPFAM" id="SSF53150">
    <property type="entry name" value="DNA repair protein MutS, domain II"/>
    <property type="match status" value="1"/>
</dbReference>
<dbReference type="Gene3D" id="1.10.1420.10">
    <property type="match status" value="2"/>
</dbReference>
<keyword evidence="7 9" id="KW-0234">DNA repair</keyword>
<dbReference type="EMBL" id="CP043046">
    <property type="protein sequence ID" value="QEI09166.1"/>
    <property type="molecule type" value="Genomic_DNA"/>
</dbReference>
<dbReference type="HAMAP" id="MF_00096">
    <property type="entry name" value="MutS"/>
    <property type="match status" value="1"/>
</dbReference>
<dbReference type="PANTHER" id="PTHR11361:SF34">
    <property type="entry name" value="DNA MISMATCH REPAIR PROTEIN MSH1, MITOCHONDRIAL"/>
    <property type="match status" value="1"/>
</dbReference>
<dbReference type="Gene3D" id="6.10.140.430">
    <property type="match status" value="1"/>
</dbReference>
<feature type="domain" description="DNA mismatch repair proteins mutS family" evidence="11">
    <location>
        <begin position="684"/>
        <end position="700"/>
    </location>
</feature>
<dbReference type="GO" id="GO:0030983">
    <property type="term" value="F:mismatched DNA binding"/>
    <property type="evidence" value="ECO:0007669"/>
    <property type="project" value="InterPro"/>
</dbReference>
<evidence type="ECO:0000256" key="3">
    <source>
        <dbReference type="ARBA" id="ARBA00022741"/>
    </source>
</evidence>
<accession>A0A5C0B5I2</accession>
<evidence type="ECO:0000256" key="7">
    <source>
        <dbReference type="ARBA" id="ARBA00023204"/>
    </source>
</evidence>
<organism evidence="12 13">
    <name type="scientific">Pigmentiphaga aceris</name>
    <dbReference type="NCBI Taxonomy" id="1940612"/>
    <lineage>
        <taxon>Bacteria</taxon>
        <taxon>Pseudomonadati</taxon>
        <taxon>Pseudomonadota</taxon>
        <taxon>Betaproteobacteria</taxon>
        <taxon>Burkholderiales</taxon>
        <taxon>Alcaligenaceae</taxon>
        <taxon>Pigmentiphaga</taxon>
    </lineage>
</organism>
<evidence type="ECO:0000256" key="1">
    <source>
        <dbReference type="ARBA" id="ARBA00006271"/>
    </source>
</evidence>
<keyword evidence="5 9" id="KW-0067">ATP-binding</keyword>
<dbReference type="SMART" id="SM00533">
    <property type="entry name" value="MUTSd"/>
    <property type="match status" value="1"/>
</dbReference>
<dbReference type="GO" id="GO:0005829">
    <property type="term" value="C:cytosol"/>
    <property type="evidence" value="ECO:0007669"/>
    <property type="project" value="TreeGrafter"/>
</dbReference>
<dbReference type="InterPro" id="IPR007861">
    <property type="entry name" value="DNA_mismatch_repair_MutS_clamp"/>
</dbReference>
<dbReference type="Gene3D" id="3.30.420.110">
    <property type="entry name" value="MutS, connector domain"/>
    <property type="match status" value="1"/>
</dbReference>
<dbReference type="InterPro" id="IPR000432">
    <property type="entry name" value="DNA_mismatch_repair_MutS_C"/>
</dbReference>
<dbReference type="SUPFAM" id="SSF55271">
    <property type="entry name" value="DNA repair protein MutS, domain I"/>
    <property type="match status" value="1"/>
</dbReference>
<reference evidence="12 13" key="1">
    <citation type="submission" date="2019-08" db="EMBL/GenBank/DDBJ databases">
        <title>Amphibian skin-associated Pigmentiphaga: genome sequence and occurrence across geography and hosts.</title>
        <authorList>
            <person name="Bletz M.C."/>
            <person name="Bunk B."/>
            <person name="Sproeer C."/>
            <person name="Biwer P."/>
            <person name="Reiter S."/>
            <person name="Rabemananjara F.C.E."/>
            <person name="Schulz S."/>
            <person name="Overmann J."/>
            <person name="Vences M."/>
        </authorList>
    </citation>
    <scope>NUCLEOTIDE SEQUENCE [LARGE SCALE GENOMIC DNA]</scope>
    <source>
        <strain evidence="12 13">Mada1488</strain>
    </source>
</reference>
<dbReference type="InterPro" id="IPR016151">
    <property type="entry name" value="DNA_mismatch_repair_MutS_N"/>
</dbReference>
<evidence type="ECO:0000259" key="11">
    <source>
        <dbReference type="PROSITE" id="PS00486"/>
    </source>
</evidence>
<evidence type="ECO:0000256" key="4">
    <source>
        <dbReference type="ARBA" id="ARBA00022763"/>
    </source>
</evidence>
<dbReference type="PANTHER" id="PTHR11361">
    <property type="entry name" value="DNA MISMATCH REPAIR PROTEIN MUTS FAMILY MEMBER"/>
    <property type="match status" value="1"/>
</dbReference>
<keyword evidence="6 9" id="KW-0238">DNA-binding</keyword>
<dbReference type="GO" id="GO:0140664">
    <property type="term" value="F:ATP-dependent DNA damage sensor activity"/>
    <property type="evidence" value="ECO:0007669"/>
    <property type="project" value="InterPro"/>
</dbReference>
<dbReference type="FunFam" id="3.40.50.300:FF:000870">
    <property type="entry name" value="MutS protein homolog 4"/>
    <property type="match status" value="1"/>
</dbReference>
<dbReference type="FunFam" id="1.10.1420.10:FF:000001">
    <property type="entry name" value="DNA mismatch repair protein MutS"/>
    <property type="match status" value="1"/>
</dbReference>
<dbReference type="SMART" id="SM00534">
    <property type="entry name" value="MUTSac"/>
    <property type="match status" value="1"/>
</dbReference>
<dbReference type="InterPro" id="IPR017261">
    <property type="entry name" value="DNA_mismatch_repair_MutS/MSH"/>
</dbReference>
<gene>
    <name evidence="9 12" type="primary">mutS</name>
    <name evidence="12" type="ORF">FXN63_06885</name>
</gene>
<dbReference type="InterPro" id="IPR007860">
    <property type="entry name" value="DNA_mmatch_repair_MutS_con_dom"/>
</dbReference>
<sequence>MMQQYLRLKAEAGAHLLFYRMGDFYEMFYDDAVKAARLLNLTLTTRGASNGVPIKMAGIPHHSAEGYLGRLVKLGESVAVCEQTGDPATSKGPVERKIVRIVTPGTLTDEALLPAKADRAIASVYLGNGKGEARRVGLAWLNLANGQFHVTECSLALLGSELHRISPAEVVLPEGIPLPVTFTASINTSPSWHFETANARQHLLAHFRTDSLAGFDVEDMPEAVCAAGALLRYVSGTQSQALAHVQQLSADRASQYVLLDPVTRRNLELTETLRGEESPTLFSTLDHCRTPMGSRLLRRWLHHPLRDNAPAARRQQAIATLLAARDPLALQTSLRPFPDVERIAARLALRSVRPRELASLRDALALMPALREQVVALSRDLDADPHLGSLSDQCELDPALAELLQRAVAQEPAVNVRDGGVLALGFDEELDELRALESHSGDFLVKLEARERERTGIANLRVEFNRVHGFFIEVTRGQTDKVPDDYRRRQTLKNAERYITPELKTWEDKILSAQDRALAREKWLWEQLLDLLAPYVQPLARAAAALAELDVLAALASHALSNDWVAPQLEESAEITIEQGRHPVVERVIERFTPNDCLLSNTRRMLLVTGPNMGGKSTYMRQVALIVLLARVGSFVPATSARIGRIDRIFTRIGAADDLAGGRSTFMMEMTEAAAILASSTQDSLVLMDEIGRGTSTYDGLALAWAIAHQLLMQNRALTLFATHYFELTRLPAMQPEAANVHLAAAEGPITGPQRGIVFLHEVREGPASRSYGIQVAQRAGVPPSVIRMARRELDRLEAQGGTTPQMSLFGGSPEDANAPGIAEPGWDTEPEIVTDPLHDALQSIDPDVLSPREALDALYRLKALSPSSS</sequence>
<evidence type="ECO:0000313" key="13">
    <source>
        <dbReference type="Proteomes" id="UP000325161"/>
    </source>
</evidence>
<evidence type="ECO:0000256" key="2">
    <source>
        <dbReference type="ARBA" id="ARBA00021982"/>
    </source>
</evidence>
<dbReference type="GO" id="GO:0006298">
    <property type="term" value="P:mismatch repair"/>
    <property type="evidence" value="ECO:0007669"/>
    <property type="project" value="UniProtKB-UniRule"/>
</dbReference>
<evidence type="ECO:0000256" key="5">
    <source>
        <dbReference type="ARBA" id="ARBA00022840"/>
    </source>
</evidence>
<dbReference type="Gene3D" id="3.40.1170.10">
    <property type="entry name" value="DNA repair protein MutS, domain I"/>
    <property type="match status" value="1"/>
</dbReference>
<dbReference type="OrthoDB" id="9802448at2"/>
<dbReference type="Pfam" id="PF05192">
    <property type="entry name" value="MutS_III"/>
    <property type="match status" value="1"/>
</dbReference>
<dbReference type="Proteomes" id="UP000325161">
    <property type="component" value="Chromosome"/>
</dbReference>